<dbReference type="PANTHER" id="PTHR31001">
    <property type="entry name" value="UNCHARACTERIZED TRANSCRIPTIONAL REGULATORY PROTEIN"/>
    <property type="match status" value="1"/>
</dbReference>
<dbReference type="GO" id="GO:0008270">
    <property type="term" value="F:zinc ion binding"/>
    <property type="evidence" value="ECO:0007669"/>
    <property type="project" value="InterPro"/>
</dbReference>
<dbReference type="Proteomes" id="UP000566819">
    <property type="component" value="Unassembled WGS sequence"/>
</dbReference>
<dbReference type="OrthoDB" id="5431381at2759"/>
<comment type="caution">
    <text evidence="6">The sequence shown here is derived from an EMBL/GenBank/DDBJ whole genome shotgun (WGS) entry which is preliminary data.</text>
</comment>
<keyword evidence="3" id="KW-0539">Nucleus</keyword>
<dbReference type="CDD" id="cd12148">
    <property type="entry name" value="fungal_TF_MHR"/>
    <property type="match status" value="1"/>
</dbReference>
<comment type="subcellular location">
    <subcellularLocation>
        <location evidence="1">Nucleus</location>
    </subcellularLocation>
</comment>
<dbReference type="Gene3D" id="4.10.240.10">
    <property type="entry name" value="Zn(2)-C6 fungal-type DNA-binding domain"/>
    <property type="match status" value="1"/>
</dbReference>
<dbReference type="GO" id="GO:0005634">
    <property type="term" value="C:nucleus"/>
    <property type="evidence" value="ECO:0007669"/>
    <property type="project" value="UniProtKB-SubCell"/>
</dbReference>
<dbReference type="SMART" id="SM00906">
    <property type="entry name" value="Fungal_trans"/>
    <property type="match status" value="1"/>
</dbReference>
<evidence type="ECO:0000313" key="7">
    <source>
        <dbReference type="Proteomes" id="UP000566819"/>
    </source>
</evidence>
<dbReference type="AlphaFoldDB" id="A0A8H4RC89"/>
<evidence type="ECO:0000256" key="1">
    <source>
        <dbReference type="ARBA" id="ARBA00004123"/>
    </source>
</evidence>
<proteinExistence type="predicted"/>
<dbReference type="InterPro" id="IPR050613">
    <property type="entry name" value="Sec_Metabolite_Reg"/>
</dbReference>
<protein>
    <recommendedName>
        <fullName evidence="5">Zn(2)-C6 fungal-type domain-containing protein</fullName>
    </recommendedName>
</protein>
<dbReference type="PANTHER" id="PTHR31001:SF49">
    <property type="entry name" value="ZN(II)2CYS6 TRANSCRIPTION FACTOR (EUROFUNG)"/>
    <property type="match status" value="1"/>
</dbReference>
<evidence type="ECO:0000256" key="3">
    <source>
        <dbReference type="ARBA" id="ARBA00023242"/>
    </source>
</evidence>
<feature type="compositionally biased region" description="Polar residues" evidence="4">
    <location>
        <begin position="96"/>
        <end position="133"/>
    </location>
</feature>
<evidence type="ECO:0000259" key="5">
    <source>
        <dbReference type="PROSITE" id="PS50048"/>
    </source>
</evidence>
<feature type="region of interest" description="Disordered" evidence="4">
    <location>
        <begin position="1"/>
        <end position="28"/>
    </location>
</feature>
<feature type="domain" description="Zn(2)-C6 fungal-type" evidence="5">
    <location>
        <begin position="34"/>
        <end position="65"/>
    </location>
</feature>
<dbReference type="SUPFAM" id="SSF57701">
    <property type="entry name" value="Zn2/Cys6 DNA-binding domain"/>
    <property type="match status" value="1"/>
</dbReference>
<feature type="region of interest" description="Disordered" evidence="4">
    <location>
        <begin position="96"/>
        <end position="151"/>
    </location>
</feature>
<name>A0A8H4RC89_9HELO</name>
<evidence type="ECO:0000313" key="6">
    <source>
        <dbReference type="EMBL" id="KAF4625941.1"/>
    </source>
</evidence>
<dbReference type="PROSITE" id="PS00463">
    <property type="entry name" value="ZN2_CY6_FUNGAL_1"/>
    <property type="match status" value="1"/>
</dbReference>
<dbReference type="GO" id="GO:0003677">
    <property type="term" value="F:DNA binding"/>
    <property type="evidence" value="ECO:0007669"/>
    <property type="project" value="InterPro"/>
</dbReference>
<dbReference type="Pfam" id="PF04082">
    <property type="entry name" value="Fungal_trans"/>
    <property type="match status" value="1"/>
</dbReference>
<evidence type="ECO:0000256" key="2">
    <source>
        <dbReference type="ARBA" id="ARBA00022723"/>
    </source>
</evidence>
<dbReference type="GO" id="GO:0006351">
    <property type="term" value="P:DNA-templated transcription"/>
    <property type="evidence" value="ECO:0007669"/>
    <property type="project" value="InterPro"/>
</dbReference>
<feature type="region of interest" description="Disordered" evidence="4">
    <location>
        <begin position="410"/>
        <end position="432"/>
    </location>
</feature>
<gene>
    <name evidence="6" type="ORF">G7Y89_g12223</name>
</gene>
<dbReference type="CDD" id="cd00067">
    <property type="entry name" value="GAL4"/>
    <property type="match status" value="1"/>
</dbReference>
<dbReference type="PROSITE" id="PS50048">
    <property type="entry name" value="ZN2_CY6_FUNGAL_2"/>
    <property type="match status" value="1"/>
</dbReference>
<accession>A0A8H4RC89</accession>
<dbReference type="InterPro" id="IPR036864">
    <property type="entry name" value="Zn2-C6_fun-type_DNA-bd_sf"/>
</dbReference>
<dbReference type="InterPro" id="IPR001138">
    <property type="entry name" value="Zn2Cys6_DnaBD"/>
</dbReference>
<sequence>MSSSTTDVSPDGKDTNVSSHHQPLVMRRNRAQLSCTQCRQGKLKCDRKQPCSQCMKKGRASACNIPAPAARRKPAVSMQNRLKHLESLVKNVMAAQTSAPTVGTPQSSSLSDNNQPTGSDSHSEMQQDSGSESLSHDSQKDSNSGGGQVLVGSNESTYVGATHWAAILEDMEDLKDYFESIEAESTADRPDIIPYATLCFNAKSPVTKSHLLASLPDRLVVDRLVFSYFNSNSHSKQVLHRPTFQKQYTQFWADPDGAPVSWLGLLYCVISVASLAQLGSSDTLPEGDVDPMEAIHKYRNCTVHALVISNFTKPGPHTIETLCVFAEAEFLISKDGQVHMYLLIGNIIRLALRMGLHRDSTKIGGHITPFQAEFRRRIWHHIAQIDLLASFHIGLPGMIHAIDTDTGYPSNLRDEDFDENSSELPPSRPESELTPATYLLSKSRLCHESGKIVALANGLTTPPYEEVMTLDTLLQNAYKKVPSFYRISPSGLSIMDSPEIIIKQFGLLLVFQKSRCMLHRRYLKGYEDPQYAYSKQIALESSMELLKAQSMCYEACLPGGPLAQDKWFVSTIAMHDFLLAAMIICMSILQAVDEGLNAENIMQPDRQGDWNKLVALEKSLEIWAKTRNLPDAPKAVSLVKGMLTRVNSALKYPSNSGIAVANNSPFNNGAKTNVLSDLSLEDSSSLYASSIQGLQPQDLWPSQITDNTASSSSIGMRDEKFISIPADPIGDLISMQDTFDWELFDDHIFPKPNVDNTWPNINPDDLSFSELNYDMLGNV</sequence>
<dbReference type="SMART" id="SM00066">
    <property type="entry name" value="GAL4"/>
    <property type="match status" value="1"/>
</dbReference>
<dbReference type="EMBL" id="JAAMPI010001260">
    <property type="protein sequence ID" value="KAF4625941.1"/>
    <property type="molecule type" value="Genomic_DNA"/>
</dbReference>
<dbReference type="Pfam" id="PF00172">
    <property type="entry name" value="Zn_clus"/>
    <property type="match status" value="1"/>
</dbReference>
<organism evidence="6 7">
    <name type="scientific">Cudoniella acicularis</name>
    <dbReference type="NCBI Taxonomy" id="354080"/>
    <lineage>
        <taxon>Eukaryota</taxon>
        <taxon>Fungi</taxon>
        <taxon>Dikarya</taxon>
        <taxon>Ascomycota</taxon>
        <taxon>Pezizomycotina</taxon>
        <taxon>Leotiomycetes</taxon>
        <taxon>Helotiales</taxon>
        <taxon>Tricladiaceae</taxon>
        <taxon>Cudoniella</taxon>
    </lineage>
</organism>
<dbReference type="InterPro" id="IPR007219">
    <property type="entry name" value="XnlR_reg_dom"/>
</dbReference>
<evidence type="ECO:0000256" key="4">
    <source>
        <dbReference type="SAM" id="MobiDB-lite"/>
    </source>
</evidence>
<keyword evidence="2" id="KW-0479">Metal-binding</keyword>
<keyword evidence="7" id="KW-1185">Reference proteome</keyword>
<reference evidence="6 7" key="1">
    <citation type="submission" date="2020-03" db="EMBL/GenBank/DDBJ databases">
        <title>Draft Genome Sequence of Cudoniella acicularis.</title>
        <authorList>
            <person name="Buettner E."/>
            <person name="Kellner H."/>
        </authorList>
    </citation>
    <scope>NUCLEOTIDE SEQUENCE [LARGE SCALE GENOMIC DNA]</scope>
    <source>
        <strain evidence="6 7">DSM 108380</strain>
    </source>
</reference>
<dbReference type="GO" id="GO:0000981">
    <property type="term" value="F:DNA-binding transcription factor activity, RNA polymerase II-specific"/>
    <property type="evidence" value="ECO:0007669"/>
    <property type="project" value="InterPro"/>
</dbReference>